<feature type="transmembrane region" description="Helical" evidence="5">
    <location>
        <begin position="356"/>
        <end position="379"/>
    </location>
</feature>
<evidence type="ECO:0000256" key="2">
    <source>
        <dbReference type="ARBA" id="ARBA00022692"/>
    </source>
</evidence>
<dbReference type="RefSeq" id="WP_045052604.1">
    <property type="nucleotide sequence ID" value="NZ_CAWMDP010000017.1"/>
</dbReference>
<dbReference type="AlphaFoldDB" id="A0A0D8ZY17"/>
<evidence type="ECO:0000259" key="6">
    <source>
        <dbReference type="Pfam" id="PF04932"/>
    </source>
</evidence>
<feature type="transmembrane region" description="Helical" evidence="5">
    <location>
        <begin position="212"/>
        <end position="231"/>
    </location>
</feature>
<evidence type="ECO:0000256" key="5">
    <source>
        <dbReference type="SAM" id="Phobius"/>
    </source>
</evidence>
<comment type="subcellular location">
    <subcellularLocation>
        <location evidence="1">Membrane</location>
        <topology evidence="1">Multi-pass membrane protein</topology>
    </subcellularLocation>
</comment>
<protein>
    <recommendedName>
        <fullName evidence="6">O-antigen ligase-related domain-containing protein</fullName>
    </recommendedName>
</protein>
<feature type="transmembrane region" description="Helical" evidence="5">
    <location>
        <begin position="279"/>
        <end position="299"/>
    </location>
</feature>
<dbReference type="PANTHER" id="PTHR37422:SF13">
    <property type="entry name" value="LIPOPOLYSACCHARIDE BIOSYNTHESIS PROTEIN PA4999-RELATED"/>
    <property type="match status" value="1"/>
</dbReference>
<feature type="transmembrane region" description="Helical" evidence="5">
    <location>
        <begin position="391"/>
        <end position="421"/>
    </location>
</feature>
<sequence>MIRPQNFRPPTSNPSSYFSRQATLVGQQPDIFAEQLVFWTIALVPLWWILGLQLVVYPVVGWYLFYRSLQRPNQVSVPFGWQMWCVYIGVWIISLLVNLAIGTAEVGRSITAFGSITGVWMLTVALWYAMRRLSIRHRVIVRAICVVGLCQLVAVILGEAYLTATGSIPQTHSLLVTLIPSIPSKIFFDAALYGRETLVWDADPIPRLKSFYYWSPLAGTMSIFICSAAMAERQRFWQIAALLGGLATVWLAAARAAQVGIVLAIIVSLWFGSKWGRKLLIACAIPVGLLSPIIISELYKYFFEYRKDSAAGRLALYEETYKAFLNSPLIGFGAQGRSNVLADIPLGSHSQLYSTLYQTGIIGCAVLAVAWLAIAWAIFQLVRKQPMLSPVLGAWIGLTLVMPGGELAAASVTVFAIAAWLGCAWNQVEQATIKRNLPWLLNTPLPELPTPWEIWQRWFSGSQPYSKDRHLTYMRMAKHEKKDPVRRLRWGSRDR</sequence>
<accession>A0A0D8ZY17</accession>
<keyword evidence="2 5" id="KW-0812">Transmembrane</keyword>
<dbReference type="STRING" id="1618023.UH38_00220"/>
<evidence type="ECO:0000256" key="3">
    <source>
        <dbReference type="ARBA" id="ARBA00022989"/>
    </source>
</evidence>
<evidence type="ECO:0000256" key="1">
    <source>
        <dbReference type="ARBA" id="ARBA00004141"/>
    </source>
</evidence>
<dbReference type="OrthoDB" id="571223at2"/>
<evidence type="ECO:0000313" key="7">
    <source>
        <dbReference type="EMBL" id="KJH73272.1"/>
    </source>
</evidence>
<evidence type="ECO:0000256" key="4">
    <source>
        <dbReference type="ARBA" id="ARBA00023136"/>
    </source>
</evidence>
<organism evidence="7 8">
    <name type="scientific">Aliterella atlantica CENA595</name>
    <dbReference type="NCBI Taxonomy" id="1618023"/>
    <lineage>
        <taxon>Bacteria</taxon>
        <taxon>Bacillati</taxon>
        <taxon>Cyanobacteriota</taxon>
        <taxon>Cyanophyceae</taxon>
        <taxon>Chroococcidiopsidales</taxon>
        <taxon>Aliterellaceae</taxon>
        <taxon>Aliterella</taxon>
    </lineage>
</organism>
<feature type="transmembrane region" description="Helical" evidence="5">
    <location>
        <begin position="237"/>
        <end position="267"/>
    </location>
</feature>
<gene>
    <name evidence="7" type="ORF">UH38_00220</name>
</gene>
<reference evidence="7 8" key="1">
    <citation type="submission" date="2015-02" db="EMBL/GenBank/DDBJ databases">
        <title>Draft genome of a novel marine cyanobacterium (Chroococcales) isolated from South Atlantic Ocean.</title>
        <authorList>
            <person name="Rigonato J."/>
            <person name="Alvarenga D.O."/>
            <person name="Branco L.H."/>
            <person name="Varani A.M."/>
            <person name="Brandini F.P."/>
            <person name="Fiore M.F."/>
        </authorList>
    </citation>
    <scope>NUCLEOTIDE SEQUENCE [LARGE SCALE GENOMIC DNA]</scope>
    <source>
        <strain evidence="7 8">CENA595</strain>
    </source>
</reference>
<evidence type="ECO:0000313" key="8">
    <source>
        <dbReference type="Proteomes" id="UP000032452"/>
    </source>
</evidence>
<feature type="transmembrane region" description="Helical" evidence="5">
    <location>
        <begin position="84"/>
        <end position="104"/>
    </location>
</feature>
<dbReference type="Proteomes" id="UP000032452">
    <property type="component" value="Unassembled WGS sequence"/>
</dbReference>
<dbReference type="Pfam" id="PF04932">
    <property type="entry name" value="Wzy_C"/>
    <property type="match status" value="1"/>
</dbReference>
<dbReference type="InterPro" id="IPR051533">
    <property type="entry name" value="WaaL-like"/>
</dbReference>
<keyword evidence="3 5" id="KW-1133">Transmembrane helix</keyword>
<proteinExistence type="predicted"/>
<dbReference type="InterPro" id="IPR007016">
    <property type="entry name" value="O-antigen_ligase-rel_domated"/>
</dbReference>
<keyword evidence="4 5" id="KW-0472">Membrane</keyword>
<feature type="transmembrane region" description="Helical" evidence="5">
    <location>
        <begin position="36"/>
        <end position="64"/>
    </location>
</feature>
<feature type="domain" description="O-antigen ligase-related" evidence="6">
    <location>
        <begin position="241"/>
        <end position="367"/>
    </location>
</feature>
<dbReference type="PANTHER" id="PTHR37422">
    <property type="entry name" value="TEICHURONIC ACID BIOSYNTHESIS PROTEIN TUAE"/>
    <property type="match status" value="1"/>
</dbReference>
<feature type="transmembrane region" description="Helical" evidence="5">
    <location>
        <begin position="140"/>
        <end position="162"/>
    </location>
</feature>
<name>A0A0D8ZY17_9CYAN</name>
<feature type="transmembrane region" description="Helical" evidence="5">
    <location>
        <begin position="110"/>
        <end position="128"/>
    </location>
</feature>
<keyword evidence="8" id="KW-1185">Reference proteome</keyword>
<dbReference type="EMBL" id="JYON01000001">
    <property type="protein sequence ID" value="KJH73272.1"/>
    <property type="molecule type" value="Genomic_DNA"/>
</dbReference>
<dbReference type="GO" id="GO:0016020">
    <property type="term" value="C:membrane"/>
    <property type="evidence" value="ECO:0007669"/>
    <property type="project" value="UniProtKB-SubCell"/>
</dbReference>
<comment type="caution">
    <text evidence="7">The sequence shown here is derived from an EMBL/GenBank/DDBJ whole genome shotgun (WGS) entry which is preliminary data.</text>
</comment>